<protein>
    <recommendedName>
        <fullName evidence="5">J domain-containing protein</fullName>
    </recommendedName>
</protein>
<dbReference type="SUPFAM" id="SSF46565">
    <property type="entry name" value="Chaperone J-domain"/>
    <property type="match status" value="1"/>
</dbReference>
<dbReference type="EMBL" id="MFFM01000009">
    <property type="protein sequence ID" value="OGF14081.1"/>
    <property type="molecule type" value="Genomic_DNA"/>
</dbReference>
<dbReference type="Proteomes" id="UP000177230">
    <property type="component" value="Unassembled WGS sequence"/>
</dbReference>
<gene>
    <name evidence="6" type="ORF">A2024_06000</name>
</gene>
<feature type="region of interest" description="Disordered" evidence="4">
    <location>
        <begin position="199"/>
        <end position="469"/>
    </location>
</feature>
<dbReference type="InterPro" id="IPR051685">
    <property type="entry name" value="Ycf3/AcsC/BcsC/TPR_MFPF"/>
</dbReference>
<name>A0A1F5RJ57_9BACT</name>
<reference evidence="6 7" key="1">
    <citation type="journal article" date="2016" name="Nat. Commun.">
        <title>Thousands of microbial genomes shed light on interconnected biogeochemical processes in an aquifer system.</title>
        <authorList>
            <person name="Anantharaman K."/>
            <person name="Brown C.T."/>
            <person name="Hug L.A."/>
            <person name="Sharon I."/>
            <person name="Castelle C.J."/>
            <person name="Probst A.J."/>
            <person name="Thomas B.C."/>
            <person name="Singh A."/>
            <person name="Wilkins M.J."/>
            <person name="Karaoz U."/>
            <person name="Brodie E.L."/>
            <person name="Williams K.H."/>
            <person name="Hubbard S.S."/>
            <person name="Banfield J.F."/>
        </authorList>
    </citation>
    <scope>NUCLEOTIDE SEQUENCE [LARGE SCALE GENOMIC DNA]</scope>
</reference>
<dbReference type="InterPro" id="IPR036869">
    <property type="entry name" value="J_dom_sf"/>
</dbReference>
<dbReference type="PANTHER" id="PTHR44943:SF8">
    <property type="entry name" value="TPR REPEAT-CONTAINING PROTEIN MJ0263"/>
    <property type="match status" value="1"/>
</dbReference>
<accession>A0A1F5RJ57</accession>
<dbReference type="CDD" id="cd06257">
    <property type="entry name" value="DnaJ"/>
    <property type="match status" value="1"/>
</dbReference>
<evidence type="ECO:0000313" key="6">
    <source>
        <dbReference type="EMBL" id="OGF14081.1"/>
    </source>
</evidence>
<sequence>MSDYYSLLGVRREASTSEITATYRNILREKFQEAGYSFLFSDVTQAYRTLSNPQKRKDYDLLLQKVVGRYIVQNPNNPTPADKKYQSGLNAIEQKRFQAAVDFFTQAIKIDPEKSHFYSQLGLALGMFNGRLAEAERYCKKAIELEPDNPELCYNLGFLYQRHNLVDAAQQAFLQAQQAEQDRWGTVFNPSNAVIELQWTEDEEKPAKGPEPIEDELPGDTAAQEPTEAPELVEDELSETTEPAPADLSAAAPAKEEDLRSAGGAEDLSEASEIDKETETIETPGTAQEKPTEDETIDYFEEPIILNDGPSMETADTESWAEEIKPEKIPENRTSEAPAVSLENGPAEPKITIEPIQAEAPESGDQVSLAQIIDDDHEYLSTSEVDGKKANAPEILPEIGKGPAGPETGSQNDLEIASNAVDDAGPDRETLTEPGGESSQAEDQVDYGMVVDDVSPQAGPAKDPDRDDALLRDLASLEAELAGVDASSGIGSGDNGLLLEMKGHREVGQYPSTDAAASDKPWLTSQEKIEPESTSLDDLEDEALNLLRELGLNPSEYAPDDNQETNQGGVKEEGQPTDTAERFESSDTEMEPEHDDLEELKKIEEMERKMAEELERLKREREKLKKKKKKK</sequence>
<feature type="compositionally biased region" description="Low complexity" evidence="4">
    <location>
        <begin position="243"/>
        <end position="253"/>
    </location>
</feature>
<dbReference type="Pfam" id="PF13181">
    <property type="entry name" value="TPR_8"/>
    <property type="match status" value="1"/>
</dbReference>
<dbReference type="AlphaFoldDB" id="A0A1F5RJ57"/>
<feature type="compositionally biased region" description="Acidic residues" evidence="4">
    <location>
        <begin position="292"/>
        <end position="301"/>
    </location>
</feature>
<feature type="compositionally biased region" description="Acidic residues" evidence="4">
    <location>
        <begin position="586"/>
        <end position="598"/>
    </location>
</feature>
<dbReference type="SMART" id="SM00271">
    <property type="entry name" value="DnaJ"/>
    <property type="match status" value="1"/>
</dbReference>
<feature type="domain" description="J" evidence="5">
    <location>
        <begin position="3"/>
        <end position="63"/>
    </location>
</feature>
<evidence type="ECO:0000313" key="7">
    <source>
        <dbReference type="Proteomes" id="UP000177230"/>
    </source>
</evidence>
<evidence type="ECO:0000256" key="2">
    <source>
        <dbReference type="ARBA" id="ARBA00022803"/>
    </source>
</evidence>
<feature type="compositionally biased region" description="Basic and acidic residues" evidence="4">
    <location>
        <begin position="322"/>
        <end position="334"/>
    </location>
</feature>
<proteinExistence type="predicted"/>
<dbReference type="Pfam" id="PF00226">
    <property type="entry name" value="DnaJ"/>
    <property type="match status" value="1"/>
</dbReference>
<keyword evidence="2 3" id="KW-0802">TPR repeat</keyword>
<dbReference type="PROSITE" id="PS50076">
    <property type="entry name" value="DNAJ_2"/>
    <property type="match status" value="1"/>
</dbReference>
<feature type="region of interest" description="Disordered" evidence="4">
    <location>
        <begin position="508"/>
        <end position="605"/>
    </location>
</feature>
<dbReference type="PROSITE" id="PS50005">
    <property type="entry name" value="TPR"/>
    <property type="match status" value="1"/>
</dbReference>
<feature type="repeat" description="TPR" evidence="3">
    <location>
        <begin position="81"/>
        <end position="114"/>
    </location>
</feature>
<dbReference type="SMART" id="SM00028">
    <property type="entry name" value="TPR"/>
    <property type="match status" value="3"/>
</dbReference>
<dbReference type="InterPro" id="IPR001623">
    <property type="entry name" value="DnaJ_domain"/>
</dbReference>
<evidence type="ECO:0000256" key="4">
    <source>
        <dbReference type="SAM" id="MobiDB-lite"/>
    </source>
</evidence>
<keyword evidence="1" id="KW-0677">Repeat</keyword>
<dbReference type="Gene3D" id="1.25.40.10">
    <property type="entry name" value="Tetratricopeptide repeat domain"/>
    <property type="match status" value="1"/>
</dbReference>
<evidence type="ECO:0000256" key="3">
    <source>
        <dbReference type="PROSITE-ProRule" id="PRU00339"/>
    </source>
</evidence>
<dbReference type="PANTHER" id="PTHR44943">
    <property type="entry name" value="CELLULOSE SYNTHASE OPERON PROTEIN C"/>
    <property type="match status" value="1"/>
</dbReference>
<dbReference type="InterPro" id="IPR019734">
    <property type="entry name" value="TPR_rpt"/>
</dbReference>
<dbReference type="Pfam" id="PF14559">
    <property type="entry name" value="TPR_19"/>
    <property type="match status" value="1"/>
</dbReference>
<feature type="compositionally biased region" description="Basic and acidic residues" evidence="4">
    <location>
        <begin position="570"/>
        <end position="585"/>
    </location>
</feature>
<evidence type="ECO:0000256" key="1">
    <source>
        <dbReference type="ARBA" id="ARBA00022737"/>
    </source>
</evidence>
<dbReference type="Gene3D" id="1.10.287.110">
    <property type="entry name" value="DnaJ domain"/>
    <property type="match status" value="1"/>
</dbReference>
<dbReference type="PRINTS" id="PR00625">
    <property type="entry name" value="JDOMAIN"/>
</dbReference>
<dbReference type="InterPro" id="IPR011990">
    <property type="entry name" value="TPR-like_helical_dom_sf"/>
</dbReference>
<organism evidence="6 7">
    <name type="scientific">Candidatus Edwardsbacteria bacterium GWF2_54_11</name>
    <dbReference type="NCBI Taxonomy" id="1817851"/>
    <lineage>
        <taxon>Bacteria</taxon>
        <taxon>Candidatus Edwardsiibacteriota</taxon>
    </lineage>
</organism>
<comment type="caution">
    <text evidence="6">The sequence shown here is derived from an EMBL/GenBank/DDBJ whole genome shotgun (WGS) entry which is preliminary data.</text>
</comment>
<evidence type="ECO:0000259" key="5">
    <source>
        <dbReference type="PROSITE" id="PS50076"/>
    </source>
</evidence>
<dbReference type="SUPFAM" id="SSF48452">
    <property type="entry name" value="TPR-like"/>
    <property type="match status" value="1"/>
</dbReference>